<feature type="domain" description="CCDC81-like prokaryotic HU" evidence="2">
    <location>
        <begin position="2"/>
        <end position="51"/>
    </location>
</feature>
<dbReference type="InterPro" id="IPR041268">
    <property type="entry name" value="HU-CCDC81_bac_2"/>
</dbReference>
<proteinExistence type="predicted"/>
<dbReference type="Proteomes" id="UP000249547">
    <property type="component" value="Unassembled WGS sequence"/>
</dbReference>
<evidence type="ECO:0000259" key="2">
    <source>
        <dbReference type="Pfam" id="PF18174"/>
    </source>
</evidence>
<evidence type="ECO:0000313" key="5">
    <source>
        <dbReference type="Proteomes" id="UP000249547"/>
    </source>
</evidence>
<evidence type="ECO:0000259" key="3">
    <source>
        <dbReference type="Pfam" id="PF18175"/>
    </source>
</evidence>
<feature type="domain" description="CCDC81-like prokaryotic HU" evidence="3">
    <location>
        <begin position="60"/>
        <end position="116"/>
    </location>
</feature>
<dbReference type="EMBL" id="QLLL01000004">
    <property type="protein sequence ID" value="RAJ05087.1"/>
    <property type="molecule type" value="Genomic_DNA"/>
</dbReference>
<comment type="caution">
    <text evidence="4">The sequence shown here is derived from an EMBL/GenBank/DDBJ whole genome shotgun (WGS) entry which is preliminary data.</text>
</comment>
<dbReference type="InterPro" id="IPR040495">
    <property type="entry name" value="HU-CCDC81_bac_1"/>
</dbReference>
<dbReference type="Pfam" id="PF18174">
    <property type="entry name" value="HU-CCDC81_bac_1"/>
    <property type="match status" value="1"/>
</dbReference>
<reference evidence="4 5" key="1">
    <citation type="submission" date="2018-06" db="EMBL/GenBank/DDBJ databases">
        <title>Genomic Encyclopedia of Archaeal and Bacterial Type Strains, Phase II (KMG-II): from individual species to whole genera.</title>
        <authorList>
            <person name="Goeker M."/>
        </authorList>
    </citation>
    <scope>NUCLEOTIDE SEQUENCE [LARGE SCALE GENOMIC DNA]</scope>
    <source>
        <strain evidence="4 5">DSM 23857</strain>
    </source>
</reference>
<evidence type="ECO:0000256" key="1">
    <source>
        <dbReference type="SAM" id="Phobius"/>
    </source>
</evidence>
<keyword evidence="1" id="KW-0472">Membrane</keyword>
<dbReference type="OrthoDB" id="653949at2"/>
<evidence type="ECO:0000313" key="4">
    <source>
        <dbReference type="EMBL" id="RAJ05087.1"/>
    </source>
</evidence>
<sequence length="323" mass="36040">MLQQYITEVLFKQQTCCVPYIGTFTIEHIPSQFDVADKTLLPPRQQIKFSEAWIDDGSCVQWISHKENLISSVAELKLKKYLESFKATLQTGQPIILQGIGVLRLDAQEHIQFIPQHMPDTWDSLKVQPIYKSEPGPVNVRIGEAVTVNKEVVEHLQAAPSDSFEEGSRLKWWWIALPVLAVGAVVFVWMRYKTVIPGQESIIPATPNTKDQHIPAVKADSAALSPAPVDTVVSEPVPQPVHVISPDSTIHYKVVFESKPNLKAAEKRVNQLKSFGADAEFIKGVDSTDFKIAIRTSSKVKDTADNVEKIKRNYGSKAASIIY</sequence>
<protein>
    <recommendedName>
        <fullName evidence="6">Sporulation related protein</fullName>
    </recommendedName>
</protein>
<gene>
    <name evidence="4" type="ORF">LX64_02241</name>
</gene>
<keyword evidence="1" id="KW-0812">Transmembrane</keyword>
<name>A0A327QTK7_9BACT</name>
<dbReference type="Pfam" id="PF18175">
    <property type="entry name" value="HU-CCDC81_bac_2"/>
    <property type="match status" value="1"/>
</dbReference>
<accession>A0A327QTK7</accession>
<evidence type="ECO:0008006" key="6">
    <source>
        <dbReference type="Google" id="ProtNLM"/>
    </source>
</evidence>
<keyword evidence="1" id="KW-1133">Transmembrane helix</keyword>
<feature type="transmembrane region" description="Helical" evidence="1">
    <location>
        <begin position="172"/>
        <end position="190"/>
    </location>
</feature>
<keyword evidence="5" id="KW-1185">Reference proteome</keyword>
<dbReference type="RefSeq" id="WP_111597711.1">
    <property type="nucleotide sequence ID" value="NZ_QLLL01000004.1"/>
</dbReference>
<dbReference type="AlphaFoldDB" id="A0A327QTK7"/>
<organism evidence="4 5">
    <name type="scientific">Chitinophaga skermanii</name>
    <dbReference type="NCBI Taxonomy" id="331697"/>
    <lineage>
        <taxon>Bacteria</taxon>
        <taxon>Pseudomonadati</taxon>
        <taxon>Bacteroidota</taxon>
        <taxon>Chitinophagia</taxon>
        <taxon>Chitinophagales</taxon>
        <taxon>Chitinophagaceae</taxon>
        <taxon>Chitinophaga</taxon>
    </lineage>
</organism>